<keyword evidence="9" id="KW-0812">Transmembrane</keyword>
<dbReference type="GO" id="GO:0004222">
    <property type="term" value="F:metalloendopeptidase activity"/>
    <property type="evidence" value="ECO:0007669"/>
    <property type="project" value="TreeGrafter"/>
</dbReference>
<evidence type="ECO:0000256" key="3">
    <source>
        <dbReference type="ARBA" id="ARBA00022723"/>
    </source>
</evidence>
<dbReference type="Pfam" id="PF01551">
    <property type="entry name" value="Peptidase_M23"/>
    <property type="match status" value="1"/>
</dbReference>
<feature type="domain" description="M23ase beta-sheet core" evidence="10">
    <location>
        <begin position="238"/>
        <end position="331"/>
    </location>
</feature>
<evidence type="ECO:0000313" key="11">
    <source>
        <dbReference type="EMBL" id="SFE70279.1"/>
    </source>
</evidence>
<evidence type="ECO:0000259" key="10">
    <source>
        <dbReference type="Pfam" id="PF01551"/>
    </source>
</evidence>
<feature type="coiled-coil region" evidence="7">
    <location>
        <begin position="171"/>
        <end position="198"/>
    </location>
</feature>
<dbReference type="AlphaFoldDB" id="A0A1I2CPG4"/>
<gene>
    <name evidence="11" type="ORF">SAMN05216245_1144</name>
</gene>
<dbReference type="GO" id="GO:0046872">
    <property type="term" value="F:metal ion binding"/>
    <property type="evidence" value="ECO:0007669"/>
    <property type="project" value="UniProtKB-KW"/>
</dbReference>
<keyword evidence="5" id="KW-0862">Zinc</keyword>
<evidence type="ECO:0000256" key="5">
    <source>
        <dbReference type="ARBA" id="ARBA00022833"/>
    </source>
</evidence>
<evidence type="ECO:0000256" key="6">
    <source>
        <dbReference type="ARBA" id="ARBA00023049"/>
    </source>
</evidence>
<dbReference type="InterPro" id="IPR016047">
    <property type="entry name" value="M23ase_b-sheet_dom"/>
</dbReference>
<keyword evidence="3" id="KW-0479">Metal-binding</keyword>
<keyword evidence="12" id="KW-1185">Reference proteome</keyword>
<dbReference type="STRING" id="1123323.SAMN05216245_1144"/>
<organism evidence="11 12">
    <name type="scientific">Succiniclasticum ruminis DSM 9236</name>
    <dbReference type="NCBI Taxonomy" id="1123323"/>
    <lineage>
        <taxon>Bacteria</taxon>
        <taxon>Bacillati</taxon>
        <taxon>Bacillota</taxon>
        <taxon>Negativicutes</taxon>
        <taxon>Acidaminococcales</taxon>
        <taxon>Acidaminococcaceae</taxon>
        <taxon>Succiniclasticum</taxon>
    </lineage>
</organism>
<evidence type="ECO:0000256" key="8">
    <source>
        <dbReference type="SAM" id="MobiDB-lite"/>
    </source>
</evidence>
<proteinExistence type="predicted"/>
<dbReference type="PANTHER" id="PTHR21666:SF288">
    <property type="entry name" value="CELL DIVISION PROTEIN YTFB"/>
    <property type="match status" value="1"/>
</dbReference>
<dbReference type="OrthoDB" id="9809488at2"/>
<feature type="region of interest" description="Disordered" evidence="8">
    <location>
        <begin position="137"/>
        <end position="166"/>
    </location>
</feature>
<dbReference type="PANTHER" id="PTHR21666">
    <property type="entry name" value="PEPTIDASE-RELATED"/>
    <property type="match status" value="1"/>
</dbReference>
<dbReference type="EMBL" id="FONL01000014">
    <property type="protein sequence ID" value="SFE70279.1"/>
    <property type="molecule type" value="Genomic_DNA"/>
</dbReference>
<sequence>MLDVKVAKLKNTGEIMEANNKLEEVNTEPVIQLIIPRGSGQEKVVSVTRKKAMTLAGIFAVVFVCMAGAAGFYGWQYHHSKIDRAAYQEYLDHKSEQEAKIQSLLDDNEKMLRDMSEIHTLETKLRRAVIQNSGDREFSSSLDSIGATPGAKSTDPSYNGKGGPGADISMMDVAAAQNKNLTSQIDRQKKNMHELLTIIEGRNNRLSILPDLWPTDGGVISSLYGGRTGPINGGFDWHPGLDIAVDIGTPVYAAAMGTVEMAGWNGGYGQYVKIRHGNGYESAYGHMSGIAVTAGQQVRKGEIIGFVGSTGYSTGPHLHFEVFVDGENIDPLYMLKKAR</sequence>
<dbReference type="GO" id="GO:0006508">
    <property type="term" value="P:proteolysis"/>
    <property type="evidence" value="ECO:0007669"/>
    <property type="project" value="UniProtKB-KW"/>
</dbReference>
<keyword evidence="6" id="KW-0482">Metalloprotease</keyword>
<dbReference type="InterPro" id="IPR011055">
    <property type="entry name" value="Dup_hybrid_motif"/>
</dbReference>
<accession>A0A1I2CPG4</accession>
<dbReference type="Gene3D" id="2.70.70.10">
    <property type="entry name" value="Glucose Permease (Domain IIA)"/>
    <property type="match status" value="1"/>
</dbReference>
<dbReference type="RefSeq" id="WP_093913932.1">
    <property type="nucleotide sequence ID" value="NZ_FONL01000014.1"/>
</dbReference>
<reference evidence="11 12" key="1">
    <citation type="submission" date="2016-10" db="EMBL/GenBank/DDBJ databases">
        <authorList>
            <person name="de Groot N.N."/>
        </authorList>
    </citation>
    <scope>NUCLEOTIDE SEQUENCE [LARGE SCALE GENOMIC DNA]</scope>
    <source>
        <strain evidence="11 12">DSM 9236</strain>
    </source>
</reference>
<feature type="coiled-coil region" evidence="7">
    <location>
        <begin position="87"/>
        <end position="114"/>
    </location>
</feature>
<keyword evidence="9" id="KW-1133">Transmembrane helix</keyword>
<dbReference type="FunFam" id="2.70.70.10:FF:000006">
    <property type="entry name" value="M23 family peptidase"/>
    <property type="match status" value="1"/>
</dbReference>
<evidence type="ECO:0000256" key="7">
    <source>
        <dbReference type="SAM" id="Coils"/>
    </source>
</evidence>
<dbReference type="Proteomes" id="UP000198896">
    <property type="component" value="Unassembled WGS sequence"/>
</dbReference>
<name>A0A1I2CPG4_9FIRM</name>
<evidence type="ECO:0000256" key="4">
    <source>
        <dbReference type="ARBA" id="ARBA00022801"/>
    </source>
</evidence>
<keyword evidence="2" id="KW-0645">Protease</keyword>
<dbReference type="SUPFAM" id="SSF51261">
    <property type="entry name" value="Duplicated hybrid motif"/>
    <property type="match status" value="1"/>
</dbReference>
<keyword evidence="4" id="KW-0378">Hydrolase</keyword>
<evidence type="ECO:0000256" key="2">
    <source>
        <dbReference type="ARBA" id="ARBA00022670"/>
    </source>
</evidence>
<dbReference type="CDD" id="cd12797">
    <property type="entry name" value="M23_peptidase"/>
    <property type="match status" value="1"/>
</dbReference>
<evidence type="ECO:0000256" key="1">
    <source>
        <dbReference type="ARBA" id="ARBA00001947"/>
    </source>
</evidence>
<evidence type="ECO:0000256" key="9">
    <source>
        <dbReference type="SAM" id="Phobius"/>
    </source>
</evidence>
<dbReference type="InterPro" id="IPR050570">
    <property type="entry name" value="Cell_wall_metabolism_enzyme"/>
</dbReference>
<evidence type="ECO:0000313" key="12">
    <source>
        <dbReference type="Proteomes" id="UP000198896"/>
    </source>
</evidence>
<keyword evidence="9" id="KW-0472">Membrane</keyword>
<keyword evidence="7" id="KW-0175">Coiled coil</keyword>
<protein>
    <submittedName>
        <fullName evidence="11">Peptidase family M23</fullName>
    </submittedName>
</protein>
<feature type="transmembrane region" description="Helical" evidence="9">
    <location>
        <begin position="52"/>
        <end position="75"/>
    </location>
</feature>
<comment type="cofactor">
    <cofactor evidence="1">
        <name>Zn(2+)</name>
        <dbReference type="ChEBI" id="CHEBI:29105"/>
    </cofactor>
</comment>